<keyword evidence="2" id="KW-1185">Reference proteome</keyword>
<reference evidence="1 2" key="1">
    <citation type="submission" date="2024-10" db="EMBL/GenBank/DDBJ databases">
        <title>Updated reference genomes for cyclostephanoid diatoms.</title>
        <authorList>
            <person name="Roberts W.R."/>
            <person name="Alverson A.J."/>
        </authorList>
    </citation>
    <scope>NUCLEOTIDE SEQUENCE [LARGE SCALE GENOMIC DNA]</scope>
    <source>
        <strain evidence="1 2">AJA232-27</strain>
    </source>
</reference>
<organism evidence="1 2">
    <name type="scientific">Discostella pseudostelligera</name>
    <dbReference type="NCBI Taxonomy" id="259834"/>
    <lineage>
        <taxon>Eukaryota</taxon>
        <taxon>Sar</taxon>
        <taxon>Stramenopiles</taxon>
        <taxon>Ochrophyta</taxon>
        <taxon>Bacillariophyta</taxon>
        <taxon>Coscinodiscophyceae</taxon>
        <taxon>Thalassiosirophycidae</taxon>
        <taxon>Stephanodiscales</taxon>
        <taxon>Stephanodiscaceae</taxon>
        <taxon>Discostella</taxon>
    </lineage>
</organism>
<evidence type="ECO:0000313" key="2">
    <source>
        <dbReference type="Proteomes" id="UP001530293"/>
    </source>
</evidence>
<accession>A0ABD3MPZ2</accession>
<dbReference type="EMBL" id="JALLBG020000100">
    <property type="protein sequence ID" value="KAL3764921.1"/>
    <property type="molecule type" value="Genomic_DNA"/>
</dbReference>
<gene>
    <name evidence="1" type="ORF">ACHAWU_003781</name>
</gene>
<name>A0ABD3MPZ2_9STRA</name>
<protein>
    <submittedName>
        <fullName evidence="1">Uncharacterized protein</fullName>
    </submittedName>
</protein>
<dbReference type="AlphaFoldDB" id="A0ABD3MPZ2"/>
<dbReference type="Proteomes" id="UP001530293">
    <property type="component" value="Unassembled WGS sequence"/>
</dbReference>
<proteinExistence type="predicted"/>
<sequence>MTSAAKQIMFEGVKVSNNDNDGYIMDPTLNSFVSARYALLFGVQDMMAIESNRKRNAVETALRIRAHNHDRVAKAENLRLNKHNNNVMHNYCSGAVGVDKIFFQSTDQY</sequence>
<comment type="caution">
    <text evidence="1">The sequence shown here is derived from an EMBL/GenBank/DDBJ whole genome shotgun (WGS) entry which is preliminary data.</text>
</comment>
<evidence type="ECO:0000313" key="1">
    <source>
        <dbReference type="EMBL" id="KAL3764921.1"/>
    </source>
</evidence>